<evidence type="ECO:0000256" key="1">
    <source>
        <dbReference type="ARBA" id="ARBA00004651"/>
    </source>
</evidence>
<dbReference type="Pfam" id="PF02687">
    <property type="entry name" value="FtsX"/>
    <property type="match status" value="1"/>
</dbReference>
<gene>
    <name evidence="9" type="ORF">SAMN05444266_111148</name>
</gene>
<accession>A0A1M7LUA0</accession>
<dbReference type="Proteomes" id="UP000184420">
    <property type="component" value="Unassembled WGS sequence"/>
</dbReference>
<evidence type="ECO:0000256" key="3">
    <source>
        <dbReference type="ARBA" id="ARBA00022692"/>
    </source>
</evidence>
<dbReference type="PANTHER" id="PTHR30572:SF18">
    <property type="entry name" value="ABC-TYPE MACROLIDE FAMILY EXPORT SYSTEM PERMEASE COMPONENT 2"/>
    <property type="match status" value="1"/>
</dbReference>
<evidence type="ECO:0000256" key="6">
    <source>
        <dbReference type="SAM" id="Phobius"/>
    </source>
</evidence>
<evidence type="ECO:0000256" key="5">
    <source>
        <dbReference type="ARBA" id="ARBA00023136"/>
    </source>
</evidence>
<comment type="subcellular location">
    <subcellularLocation>
        <location evidence="1">Cell membrane</location>
        <topology evidence="1">Multi-pass membrane protein</topology>
    </subcellularLocation>
</comment>
<dbReference type="InterPro" id="IPR003838">
    <property type="entry name" value="ABC3_permease_C"/>
</dbReference>
<dbReference type="STRING" id="1419482.SAMN05444266_111148"/>
<protein>
    <submittedName>
        <fullName evidence="9">Putative ABC transport system permease protein</fullName>
    </submittedName>
</protein>
<dbReference type="AlphaFoldDB" id="A0A1M7LUA0"/>
<evidence type="ECO:0000313" key="10">
    <source>
        <dbReference type="Proteomes" id="UP000184420"/>
    </source>
</evidence>
<reference evidence="9 10" key="1">
    <citation type="submission" date="2016-11" db="EMBL/GenBank/DDBJ databases">
        <authorList>
            <person name="Jaros S."/>
            <person name="Januszkiewicz K."/>
            <person name="Wedrychowicz H."/>
        </authorList>
    </citation>
    <scope>NUCLEOTIDE SEQUENCE [LARGE SCALE GENOMIC DNA]</scope>
    <source>
        <strain evidence="9 10">DSM 27406</strain>
    </source>
</reference>
<feature type="transmembrane region" description="Helical" evidence="6">
    <location>
        <begin position="295"/>
        <end position="316"/>
    </location>
</feature>
<dbReference type="InterPro" id="IPR025857">
    <property type="entry name" value="MacB_PCD"/>
</dbReference>
<organism evidence="9 10">
    <name type="scientific">Chitinophaga jiangningensis</name>
    <dbReference type="NCBI Taxonomy" id="1419482"/>
    <lineage>
        <taxon>Bacteria</taxon>
        <taxon>Pseudomonadati</taxon>
        <taxon>Bacteroidota</taxon>
        <taxon>Chitinophagia</taxon>
        <taxon>Chitinophagales</taxon>
        <taxon>Chitinophagaceae</taxon>
        <taxon>Chitinophaga</taxon>
    </lineage>
</organism>
<dbReference type="GO" id="GO:0022857">
    <property type="term" value="F:transmembrane transporter activity"/>
    <property type="evidence" value="ECO:0007669"/>
    <property type="project" value="TreeGrafter"/>
</dbReference>
<evidence type="ECO:0000259" key="7">
    <source>
        <dbReference type="Pfam" id="PF02687"/>
    </source>
</evidence>
<evidence type="ECO:0000256" key="2">
    <source>
        <dbReference type="ARBA" id="ARBA00022475"/>
    </source>
</evidence>
<dbReference type="PANTHER" id="PTHR30572">
    <property type="entry name" value="MEMBRANE COMPONENT OF TRANSPORTER-RELATED"/>
    <property type="match status" value="1"/>
</dbReference>
<dbReference type="InterPro" id="IPR050250">
    <property type="entry name" value="Macrolide_Exporter_MacB"/>
</dbReference>
<dbReference type="GO" id="GO:0005886">
    <property type="term" value="C:plasma membrane"/>
    <property type="evidence" value="ECO:0007669"/>
    <property type="project" value="UniProtKB-SubCell"/>
</dbReference>
<feature type="transmembrane region" description="Helical" evidence="6">
    <location>
        <begin position="352"/>
        <end position="373"/>
    </location>
</feature>
<keyword evidence="3 6" id="KW-0812">Transmembrane</keyword>
<evidence type="ECO:0000259" key="8">
    <source>
        <dbReference type="Pfam" id="PF12704"/>
    </source>
</evidence>
<keyword evidence="4 6" id="KW-1133">Transmembrane helix</keyword>
<dbReference type="EMBL" id="FRBL01000011">
    <property type="protein sequence ID" value="SHM81795.1"/>
    <property type="molecule type" value="Genomic_DNA"/>
</dbReference>
<dbReference type="OrthoDB" id="8740261at2"/>
<keyword evidence="10" id="KW-1185">Reference proteome</keyword>
<keyword evidence="5 6" id="KW-0472">Membrane</keyword>
<keyword evidence="2" id="KW-1003">Cell membrane</keyword>
<proteinExistence type="predicted"/>
<evidence type="ECO:0000256" key="4">
    <source>
        <dbReference type="ARBA" id="ARBA00022989"/>
    </source>
</evidence>
<evidence type="ECO:0000313" key="9">
    <source>
        <dbReference type="EMBL" id="SHM81795.1"/>
    </source>
</evidence>
<dbReference type="RefSeq" id="WP_073086802.1">
    <property type="nucleotide sequence ID" value="NZ_FRBL01000011.1"/>
</dbReference>
<dbReference type="Pfam" id="PF12704">
    <property type="entry name" value="MacB_PCD"/>
    <property type="match status" value="1"/>
</dbReference>
<feature type="domain" description="ABC3 transporter permease C-terminal" evidence="7">
    <location>
        <begin position="303"/>
        <end position="416"/>
    </location>
</feature>
<feature type="domain" description="MacB-like periplasmic core" evidence="8">
    <location>
        <begin position="20"/>
        <end position="251"/>
    </location>
</feature>
<feature type="transmembrane region" description="Helical" evidence="6">
    <location>
        <begin position="385"/>
        <end position="411"/>
    </location>
</feature>
<sequence length="424" mass="47747">MLKNYFKIAIAILKRRKFFTFVSLFGISFTLATLLVLTAFIEKIVNDDYPDRKRARSLYLTGIEENGPQAMSSSAFSLDYIQRYLKTMKTPVDVAFYSARAGTNTYHAGKKIGISLRYVNASYWDVLEFEFLEGKPFDVQQVRNREKVTVITEDLRRQYFGEDVQVVGKFIEADNQQFRVSGVVKNVPGTTYFFNADMYVPYSVTGVTIETPPTYHDEYSTAMFKGKVQSYQGEYSAVLLAADAGSVAAMQTEYKNVVARLKPSDKMFDKVLSYADYYPDAYLRTGNMSKPLKRWVYSVIGGFVFLLIFLPSVNLVNINLTRIMERSSEIAVRKAFGASSNTLVYQFIVENIILTLLGGIAGILLAMVMLYIFNDAAILPHVTLHLNPVVLVIGLITCLVFGLVSGVYPAWRMSRLAIVKALKA</sequence>
<name>A0A1M7LUA0_9BACT</name>
<feature type="transmembrane region" description="Helical" evidence="6">
    <location>
        <begin position="21"/>
        <end position="41"/>
    </location>
</feature>